<sequence>MLQNKYFYLMPVIDQRMLSKNLSQNIFVVTLKIEDSEKNLKRTINSMPLVSQRYLLFRFFGDIAVMLFYYENVDELDLCLSEISKKFNDFSIVTRFNSYFNRDLI</sequence>
<dbReference type="EMBL" id="FWYE01000001">
    <property type="protein sequence ID" value="SMD30176.1"/>
    <property type="molecule type" value="Genomic_DNA"/>
</dbReference>
<dbReference type="RefSeq" id="WP_153274192.1">
    <property type="nucleotide sequence ID" value="NZ_FWYE01000001.1"/>
</dbReference>
<dbReference type="Proteomes" id="UP000192315">
    <property type="component" value="Unassembled WGS sequence"/>
</dbReference>
<proteinExistence type="predicted"/>
<keyword evidence="2" id="KW-1185">Reference proteome</keyword>
<reference evidence="1 2" key="1">
    <citation type="submission" date="2017-04" db="EMBL/GenBank/DDBJ databases">
        <authorList>
            <person name="Varghese N."/>
            <person name="Submissions S."/>
        </authorList>
    </citation>
    <scope>NUCLEOTIDE SEQUENCE [LARGE SCALE GENOMIC DNA]</scope>
    <source>
        <strain evidence="1 2">DSM 9789</strain>
    </source>
</reference>
<gene>
    <name evidence="1" type="ORF">SAMN02745355_0038</name>
</gene>
<evidence type="ECO:0000313" key="2">
    <source>
        <dbReference type="Proteomes" id="UP000192315"/>
    </source>
</evidence>
<dbReference type="AlphaFoldDB" id="A0A8G2FVE3"/>
<protein>
    <submittedName>
        <fullName evidence="1">Uncharacterized protein</fullName>
    </submittedName>
</protein>
<organism evidence="1 2">
    <name type="scientific">Picrophilus torridus (strain ATCC 700027 / DSM 9790 / JCM 10055 / NBRC 100828 / KAW 2/3)</name>
    <dbReference type="NCBI Taxonomy" id="1122961"/>
    <lineage>
        <taxon>Archaea</taxon>
        <taxon>Methanobacteriati</taxon>
        <taxon>Thermoplasmatota</taxon>
        <taxon>Thermoplasmata</taxon>
        <taxon>Thermoplasmatales</taxon>
        <taxon>Picrophilaceae</taxon>
        <taxon>Picrophilus</taxon>
    </lineage>
</organism>
<accession>A0A8G2FVE3</accession>
<name>A0A8G2FVE3_PICTO</name>
<comment type="caution">
    <text evidence="1">The sequence shown here is derived from an EMBL/GenBank/DDBJ whole genome shotgun (WGS) entry which is preliminary data.</text>
</comment>
<evidence type="ECO:0000313" key="1">
    <source>
        <dbReference type="EMBL" id="SMD30176.1"/>
    </source>
</evidence>